<dbReference type="InterPro" id="IPR009324">
    <property type="entry name" value="DUF981"/>
</dbReference>
<protein>
    <submittedName>
        <fullName evidence="2">Uncharacterized protein</fullName>
    </submittedName>
</protein>
<dbReference type="AlphaFoldDB" id="A0A1K0FI01"/>
<dbReference type="RefSeq" id="WP_071806941.1">
    <property type="nucleotide sequence ID" value="NZ_MEIA01000218.1"/>
</dbReference>
<dbReference type="EMBL" id="MEIA01000218">
    <property type="protein sequence ID" value="OJF12479.1"/>
    <property type="molecule type" value="Genomic_DNA"/>
</dbReference>
<keyword evidence="1" id="KW-0812">Transmembrane</keyword>
<comment type="caution">
    <text evidence="2">The sequence shown here is derived from an EMBL/GenBank/DDBJ whole genome shotgun (WGS) entry which is preliminary data.</text>
</comment>
<accession>A0A1K0FI01</accession>
<sequence>MRLIMFNTTMGVAAGIALMLVPRFWAVVRGDHPPLLLVSPQRAAGGWAATFGALGAILTSLGFVMTVWHPLAPAKDYIDTIFGEPTLILGVLLLTAAWHLARSGDPLDPERLRTALSPASWVVFWLGIVLAWCAAAIVRFDAVSSAPAEEPITGLLHDWPMVENLFFAIVLYGLAAVGCLAFPFAIRPTSRVAWPIMYWAWTVSGVAFALFSAMNFYTHTGLLINLGTDGVDFRW</sequence>
<proteinExistence type="predicted"/>
<dbReference type="Proteomes" id="UP000182486">
    <property type="component" value="Unassembled WGS sequence"/>
</dbReference>
<feature type="transmembrane region" description="Helical" evidence="1">
    <location>
        <begin position="198"/>
        <end position="217"/>
    </location>
</feature>
<feature type="transmembrane region" description="Helical" evidence="1">
    <location>
        <begin position="46"/>
        <end position="68"/>
    </location>
</feature>
<feature type="transmembrane region" description="Helical" evidence="1">
    <location>
        <begin position="165"/>
        <end position="186"/>
    </location>
</feature>
<keyword evidence="1" id="KW-0472">Membrane</keyword>
<evidence type="ECO:0000313" key="2">
    <source>
        <dbReference type="EMBL" id="OJF12479.1"/>
    </source>
</evidence>
<organism evidence="2 3">
    <name type="scientific">Couchioplanes caeruleus subsp. caeruleus</name>
    <dbReference type="NCBI Taxonomy" id="56427"/>
    <lineage>
        <taxon>Bacteria</taxon>
        <taxon>Bacillati</taxon>
        <taxon>Actinomycetota</taxon>
        <taxon>Actinomycetes</taxon>
        <taxon>Micromonosporales</taxon>
        <taxon>Micromonosporaceae</taxon>
        <taxon>Couchioplanes</taxon>
    </lineage>
</organism>
<evidence type="ECO:0000256" key="1">
    <source>
        <dbReference type="SAM" id="Phobius"/>
    </source>
</evidence>
<keyword evidence="3" id="KW-1185">Reference proteome</keyword>
<keyword evidence="1" id="KW-1133">Transmembrane helix</keyword>
<dbReference type="Pfam" id="PF06168">
    <property type="entry name" value="DUF981"/>
    <property type="match status" value="1"/>
</dbReference>
<name>A0A1K0FI01_9ACTN</name>
<reference evidence="2 3" key="1">
    <citation type="submission" date="2016-09" db="EMBL/GenBank/DDBJ databases">
        <title>Couchioplanes caeruleus draft genome sequence.</title>
        <authorList>
            <person name="Sheehan J."/>
            <person name="Caffrey P."/>
        </authorList>
    </citation>
    <scope>NUCLEOTIDE SEQUENCE [LARGE SCALE GENOMIC DNA]</scope>
    <source>
        <strain evidence="2 3">DSM 43634</strain>
    </source>
</reference>
<feature type="transmembrane region" description="Helical" evidence="1">
    <location>
        <begin position="121"/>
        <end position="140"/>
    </location>
</feature>
<feature type="transmembrane region" description="Helical" evidence="1">
    <location>
        <begin position="80"/>
        <end position="101"/>
    </location>
</feature>
<gene>
    <name evidence="2" type="ORF">BG844_20435</name>
</gene>
<evidence type="ECO:0000313" key="3">
    <source>
        <dbReference type="Proteomes" id="UP000182486"/>
    </source>
</evidence>